<dbReference type="PANTHER" id="PTHR30158:SF3">
    <property type="entry name" value="MULTIDRUG EFFLUX PUMP SUBUNIT ACRA-RELATED"/>
    <property type="match status" value="1"/>
</dbReference>
<dbReference type="OrthoDB" id="9800613at2"/>
<feature type="domain" description="Multidrug resistance protein MdtA-like beta-barrel" evidence="5">
    <location>
        <begin position="215"/>
        <end position="296"/>
    </location>
</feature>
<dbReference type="InterPro" id="IPR058624">
    <property type="entry name" value="MdtA-like_HH"/>
</dbReference>
<dbReference type="AlphaFoldDB" id="A0A3N1KY53"/>
<evidence type="ECO:0000259" key="4">
    <source>
        <dbReference type="Pfam" id="PF25917"/>
    </source>
</evidence>
<gene>
    <name evidence="7" type="ORF">EDC65_4168</name>
</gene>
<name>A0A3N1KY53_9PROT</name>
<dbReference type="GO" id="GO:0022857">
    <property type="term" value="F:transmembrane transporter activity"/>
    <property type="evidence" value="ECO:0007669"/>
    <property type="project" value="InterPro"/>
</dbReference>
<dbReference type="InterPro" id="IPR006143">
    <property type="entry name" value="RND_pump_MFP"/>
</dbReference>
<evidence type="ECO:0000256" key="2">
    <source>
        <dbReference type="ARBA" id="ARBA00009477"/>
    </source>
</evidence>
<dbReference type="Gene3D" id="2.40.420.20">
    <property type="match status" value="1"/>
</dbReference>
<dbReference type="InterPro" id="IPR058626">
    <property type="entry name" value="MdtA-like_b-barrel"/>
</dbReference>
<feature type="domain" description="Multidrug resistance protein MdtA-like C-terminal permuted SH3" evidence="6">
    <location>
        <begin position="303"/>
        <end position="363"/>
    </location>
</feature>
<organism evidence="7 8">
    <name type="scientific">Stella humosa</name>
    <dbReference type="NCBI Taxonomy" id="94"/>
    <lineage>
        <taxon>Bacteria</taxon>
        <taxon>Pseudomonadati</taxon>
        <taxon>Pseudomonadota</taxon>
        <taxon>Alphaproteobacteria</taxon>
        <taxon>Rhodospirillales</taxon>
        <taxon>Stellaceae</taxon>
        <taxon>Stella</taxon>
    </lineage>
</organism>
<reference evidence="7 8" key="1">
    <citation type="submission" date="2018-11" db="EMBL/GenBank/DDBJ databases">
        <title>Genomic Encyclopedia of Type Strains, Phase IV (KMG-IV): sequencing the most valuable type-strain genomes for metagenomic binning, comparative biology and taxonomic classification.</title>
        <authorList>
            <person name="Goeker M."/>
        </authorList>
    </citation>
    <scope>NUCLEOTIDE SEQUENCE [LARGE SCALE GENOMIC DNA]</scope>
    <source>
        <strain evidence="7 8">DSM 5900</strain>
    </source>
</reference>
<comment type="caution">
    <text evidence="7">The sequence shown here is derived from an EMBL/GenBank/DDBJ whole genome shotgun (WGS) entry which is preliminary data.</text>
</comment>
<evidence type="ECO:0000256" key="1">
    <source>
        <dbReference type="ARBA" id="ARBA00004196"/>
    </source>
</evidence>
<dbReference type="Pfam" id="PF25876">
    <property type="entry name" value="HH_MFP_RND"/>
    <property type="match status" value="1"/>
</dbReference>
<keyword evidence="8" id="KW-1185">Reference proteome</keyword>
<proteinExistence type="inferred from homology"/>
<protein>
    <submittedName>
        <fullName evidence="7">Membrane fusion protein (Multidrug efflux system)</fullName>
    </submittedName>
</protein>
<dbReference type="Gene3D" id="1.10.287.470">
    <property type="entry name" value="Helix hairpin bin"/>
    <property type="match status" value="1"/>
</dbReference>
<accession>A0A3N1KY53</accession>
<evidence type="ECO:0000259" key="3">
    <source>
        <dbReference type="Pfam" id="PF25876"/>
    </source>
</evidence>
<dbReference type="EMBL" id="RJKX01000016">
    <property type="protein sequence ID" value="ROP83520.1"/>
    <property type="molecule type" value="Genomic_DNA"/>
</dbReference>
<dbReference type="InterPro" id="IPR058625">
    <property type="entry name" value="MdtA-like_BSH"/>
</dbReference>
<evidence type="ECO:0000259" key="6">
    <source>
        <dbReference type="Pfam" id="PF25967"/>
    </source>
</evidence>
<feature type="domain" description="Multidrug resistance protein MdtA-like barrel-sandwich hybrid" evidence="4">
    <location>
        <begin position="70"/>
        <end position="200"/>
    </location>
</feature>
<evidence type="ECO:0000313" key="7">
    <source>
        <dbReference type="EMBL" id="ROP83520.1"/>
    </source>
</evidence>
<dbReference type="Pfam" id="PF25944">
    <property type="entry name" value="Beta-barrel_RND"/>
    <property type="match status" value="1"/>
</dbReference>
<evidence type="ECO:0000313" key="8">
    <source>
        <dbReference type="Proteomes" id="UP000278222"/>
    </source>
</evidence>
<dbReference type="InterPro" id="IPR058627">
    <property type="entry name" value="MdtA-like_C"/>
</dbReference>
<dbReference type="RefSeq" id="WP_123693172.1">
    <property type="nucleotide sequence ID" value="NZ_AP019700.1"/>
</dbReference>
<feature type="domain" description="Multidrug resistance protein MdtA-like alpha-helical hairpin" evidence="3">
    <location>
        <begin position="111"/>
        <end position="179"/>
    </location>
</feature>
<sequence length="381" mass="40156">MTALPHGPAGRIGAAAILLAIAGILLAARPAGAQPAPPGAPPPAVVVAAAEKRPLTRSFPFVGRVQALDKVELRSRIQGFLQRRLFEEGAVVKEGDLLFVIEKAPFEAAVAQQRAGLAVAQAGAQNATVQLARARELSRTQNIPQATVDQRAAEDAQARARVMEAQASLRDAEINLGYTDIKAPLDGRIGKANFTVGAFLGPDSGALATIVREEPMTITFSVPQRMMVEAQRSGLANEKFVVRAILADGKPYAHPGAIDFVDVLVDRRTDSLAIRARFPNPDRMLVDGQAVRVAAETTTPEEAVMIPQAAIQQDQSGAFALVVGAGDRVEIRRVKTGTVDTGWTAVESGIAAGDRVIVQGVQRVRPGQVVAPTVAPPAPRS</sequence>
<dbReference type="GO" id="GO:0046677">
    <property type="term" value="P:response to antibiotic"/>
    <property type="evidence" value="ECO:0007669"/>
    <property type="project" value="TreeGrafter"/>
</dbReference>
<dbReference type="Gene3D" id="2.40.30.170">
    <property type="match status" value="1"/>
</dbReference>
<dbReference type="GO" id="GO:0030313">
    <property type="term" value="C:cell envelope"/>
    <property type="evidence" value="ECO:0007669"/>
    <property type="project" value="UniProtKB-SubCell"/>
</dbReference>
<dbReference type="Pfam" id="PF25917">
    <property type="entry name" value="BSH_RND"/>
    <property type="match status" value="1"/>
</dbReference>
<evidence type="ECO:0000259" key="5">
    <source>
        <dbReference type="Pfam" id="PF25944"/>
    </source>
</evidence>
<dbReference type="GO" id="GO:0005886">
    <property type="term" value="C:plasma membrane"/>
    <property type="evidence" value="ECO:0007669"/>
    <property type="project" value="TreeGrafter"/>
</dbReference>
<dbReference type="PANTHER" id="PTHR30158">
    <property type="entry name" value="ACRA/E-RELATED COMPONENT OF DRUG EFFLUX TRANSPORTER"/>
    <property type="match status" value="1"/>
</dbReference>
<dbReference type="Pfam" id="PF25967">
    <property type="entry name" value="RND-MFP_C"/>
    <property type="match status" value="1"/>
</dbReference>
<dbReference type="NCBIfam" id="TIGR01730">
    <property type="entry name" value="RND_mfp"/>
    <property type="match status" value="1"/>
</dbReference>
<dbReference type="Gene3D" id="2.40.50.100">
    <property type="match status" value="1"/>
</dbReference>
<comment type="subcellular location">
    <subcellularLocation>
        <location evidence="1">Cell envelope</location>
    </subcellularLocation>
</comment>
<dbReference type="Proteomes" id="UP000278222">
    <property type="component" value="Unassembled WGS sequence"/>
</dbReference>
<comment type="similarity">
    <text evidence="2">Belongs to the membrane fusion protein (MFP) (TC 8.A.1) family.</text>
</comment>
<dbReference type="SUPFAM" id="SSF111369">
    <property type="entry name" value="HlyD-like secretion proteins"/>
    <property type="match status" value="1"/>
</dbReference>